<keyword evidence="2" id="KW-0695">RNA-directed DNA polymerase</keyword>
<dbReference type="PANTHER" id="PTHR36617:SF15">
    <property type="entry name" value="REVERSE TRANSCRIPTASE ZINC-BINDING DOMAIN-CONTAINING PROTEIN"/>
    <property type="match status" value="1"/>
</dbReference>
<organism evidence="2">
    <name type="scientific">Oryza sativa subsp. japonica</name>
    <name type="common">Rice</name>
    <dbReference type="NCBI Taxonomy" id="39947"/>
    <lineage>
        <taxon>Eukaryota</taxon>
        <taxon>Viridiplantae</taxon>
        <taxon>Streptophyta</taxon>
        <taxon>Embryophyta</taxon>
        <taxon>Tracheophyta</taxon>
        <taxon>Spermatophyta</taxon>
        <taxon>Magnoliopsida</taxon>
        <taxon>Liliopsida</taxon>
        <taxon>Poales</taxon>
        <taxon>Poaceae</taxon>
        <taxon>BOP clade</taxon>
        <taxon>Oryzoideae</taxon>
        <taxon>Oryzeae</taxon>
        <taxon>Oryzinae</taxon>
        <taxon>Oryza</taxon>
        <taxon>Oryza sativa</taxon>
    </lineage>
</organism>
<dbReference type="AlphaFoldDB" id="Q8RV54"/>
<dbReference type="EMBL" id="AP003566">
    <property type="protein sequence ID" value="BAB86556.1"/>
    <property type="molecule type" value="Genomic_DNA"/>
</dbReference>
<accession>Q8RV54</accession>
<protein>
    <submittedName>
        <fullName evidence="2">Reverse transcriptase-like protein</fullName>
    </submittedName>
</protein>
<keyword evidence="2" id="KW-0808">Transferase</keyword>
<feature type="domain" description="Reverse transcriptase zinc-binding" evidence="1">
    <location>
        <begin position="134"/>
        <end position="217"/>
    </location>
</feature>
<dbReference type="GO" id="GO:0003964">
    <property type="term" value="F:RNA-directed DNA polymerase activity"/>
    <property type="evidence" value="ECO:0007669"/>
    <property type="project" value="UniProtKB-KW"/>
</dbReference>
<sequence length="277" mass="32367">MTNWFRGRYLKHTVQLLPRSSDTPTWKLIISQFNTLSAATQVTLGNGKTTLFWKDNWLHQRLQFTHPILFSFALDQDCTVDSQFTQNSWHVKLHPNLSYQAELELHSLMQILHRFSPIPETPDTRVLLHPAPKFSTSNAYQLLTYHGTLWKPTEYVWIHTIPQNCKIFLWLAFKDRLNTKANMVNKCWSKDPHCPLCPALESADHIIQRCKNANSLWEKMNLLHLANHSESSSAFLQAVVDRNHSNRGIEPIWFAACAYTLWKARNNMIFERQNDNL</sequence>
<gene>
    <name evidence="2" type="primary">OSJNBb0008G24.28</name>
</gene>
<dbReference type="InterPro" id="IPR026960">
    <property type="entry name" value="RVT-Znf"/>
</dbReference>
<proteinExistence type="predicted"/>
<evidence type="ECO:0000313" key="2">
    <source>
        <dbReference type="EMBL" id="BAB86556.1"/>
    </source>
</evidence>
<name>Q8RV54_ORYSJ</name>
<keyword evidence="2" id="KW-0548">Nucleotidyltransferase</keyword>
<dbReference type="PANTHER" id="PTHR36617">
    <property type="entry name" value="PROTEIN, PUTATIVE-RELATED"/>
    <property type="match status" value="1"/>
</dbReference>
<reference evidence="2" key="1">
    <citation type="submission" date="2001-05" db="EMBL/GenBank/DDBJ databases">
        <title>Oryza sativa (japonica cultivar-group) genomic DNA, chromosome 1, BAC clone:OSJNBb0008G24.</title>
        <authorList>
            <person name="Sasaki T."/>
            <person name="Matsumoto T."/>
            <person name="Yamamoto K."/>
        </authorList>
    </citation>
    <scope>NUCLEOTIDE SEQUENCE</scope>
</reference>
<evidence type="ECO:0000259" key="1">
    <source>
        <dbReference type="Pfam" id="PF13966"/>
    </source>
</evidence>
<dbReference type="Pfam" id="PF13966">
    <property type="entry name" value="zf-RVT"/>
    <property type="match status" value="1"/>
</dbReference>